<dbReference type="EMBL" id="FNHE01000013">
    <property type="protein sequence ID" value="SDN16761.1"/>
    <property type="molecule type" value="Genomic_DNA"/>
</dbReference>
<comment type="similarity">
    <text evidence="10">Belongs to the glycosyl hydrolase family 6.</text>
</comment>
<dbReference type="PANTHER" id="PTHR34876">
    <property type="match status" value="1"/>
</dbReference>
<evidence type="ECO:0000256" key="5">
    <source>
        <dbReference type="ARBA" id="ARBA00023277"/>
    </source>
</evidence>
<proteinExistence type="inferred from homology"/>
<dbReference type="STRING" id="1137991.SAMN05660642_04205"/>
<dbReference type="GO" id="GO:0030245">
    <property type="term" value="P:cellulose catabolic process"/>
    <property type="evidence" value="ECO:0007669"/>
    <property type="project" value="UniProtKB-KW"/>
</dbReference>
<keyword evidence="2 10" id="KW-0378">Hydrolase</keyword>
<dbReference type="PRINTS" id="PR00733">
    <property type="entry name" value="GLHYDRLASE6"/>
</dbReference>
<evidence type="ECO:0000256" key="11">
    <source>
        <dbReference type="SAM" id="MobiDB-lite"/>
    </source>
</evidence>
<evidence type="ECO:0000256" key="3">
    <source>
        <dbReference type="ARBA" id="ARBA00023001"/>
    </source>
</evidence>
<feature type="compositionally biased region" description="Low complexity" evidence="11">
    <location>
        <begin position="83"/>
        <end position="137"/>
    </location>
</feature>
<keyword evidence="4" id="KW-1015">Disulfide bond</keyword>
<protein>
    <recommendedName>
        <fullName evidence="10">Glucanase</fullName>
        <ecNumber evidence="10">3.2.1.-</ecNumber>
    </recommendedName>
</protein>
<evidence type="ECO:0000256" key="1">
    <source>
        <dbReference type="ARBA" id="ARBA00022729"/>
    </source>
</evidence>
<dbReference type="Gene3D" id="3.20.20.40">
    <property type="entry name" value="1, 4-beta cellobiohydrolase"/>
    <property type="match status" value="1"/>
</dbReference>
<dbReference type="Proteomes" id="UP000198680">
    <property type="component" value="Unassembled WGS sequence"/>
</dbReference>
<evidence type="ECO:0000256" key="7">
    <source>
        <dbReference type="ARBA" id="ARBA00023326"/>
    </source>
</evidence>
<keyword evidence="1" id="KW-0732">Signal</keyword>
<dbReference type="Pfam" id="PF01341">
    <property type="entry name" value="Glyco_hydro_6"/>
    <property type="match status" value="1"/>
</dbReference>
<dbReference type="PANTHER" id="PTHR34876:SF4">
    <property type="entry name" value="1,4-BETA-D-GLUCAN CELLOBIOHYDROLASE C-RELATED"/>
    <property type="match status" value="1"/>
</dbReference>
<feature type="active site" evidence="8">
    <location>
        <position position="221"/>
    </location>
</feature>
<evidence type="ECO:0000256" key="2">
    <source>
        <dbReference type="ARBA" id="ARBA00022801"/>
    </source>
</evidence>
<organism evidence="12 13">
    <name type="scientific">Geodermatophilus siccatus</name>
    <dbReference type="NCBI Taxonomy" id="1137991"/>
    <lineage>
        <taxon>Bacteria</taxon>
        <taxon>Bacillati</taxon>
        <taxon>Actinomycetota</taxon>
        <taxon>Actinomycetes</taxon>
        <taxon>Geodermatophilales</taxon>
        <taxon>Geodermatophilaceae</taxon>
        <taxon>Geodermatophilus</taxon>
    </lineage>
</organism>
<feature type="region of interest" description="Disordered" evidence="11">
    <location>
        <begin position="58"/>
        <end position="137"/>
    </location>
</feature>
<evidence type="ECO:0000256" key="8">
    <source>
        <dbReference type="PROSITE-ProRule" id="PRU10056"/>
    </source>
</evidence>
<gene>
    <name evidence="12" type="ORF">SAMN05660642_04205</name>
</gene>
<evidence type="ECO:0000256" key="9">
    <source>
        <dbReference type="PROSITE-ProRule" id="PRU10057"/>
    </source>
</evidence>
<dbReference type="InterPro" id="IPR016288">
    <property type="entry name" value="Beta_cellobiohydrolase"/>
</dbReference>
<keyword evidence="3 10" id="KW-0136">Cellulose degradation</keyword>
<dbReference type="PROSITE" id="PS00656">
    <property type="entry name" value="GLYCOSYL_HYDROL_F6_2"/>
    <property type="match status" value="1"/>
</dbReference>
<evidence type="ECO:0000313" key="12">
    <source>
        <dbReference type="EMBL" id="SDN16761.1"/>
    </source>
</evidence>
<sequence>MVFAPGRPSPDRLTDPTPGIPGRHRAGRSRRRLWASGLAAAVVGAGLLTPSLLAPEAPSAAQPAIEQARKTRTAPPKAPVPTPTTSAPLPGTATPSGTTAAPTAPAPPSTTAATTGATSGAAGTTTATATGSTAVPPAATGNPLAGMTFYGPNTGAVQAAAQPGRSAADAAALAELAGVPTSLWLGAWSGDVTATVRQEVAAAQAAGSVPVLVTYNVPGRDCGGYSAGGVGSSAEYVRWVQAVAAGIGSADAVVVVEPDALAQLCGDPAQRLAMLRSAVDLLEANPGTRTYLDAGNATWISPPTMAERLRAAGATAADGFALNVSNFETTADNVTYGEQVSALLDGAHFVVDTSRNGNGPGTDWCNPPGRALGERPTAQTGQPRVDAFLWVKRPGESDGTCNGGPAAGTFWDSYAIGLVRGGSL</sequence>
<reference evidence="13" key="1">
    <citation type="submission" date="2016-10" db="EMBL/GenBank/DDBJ databases">
        <authorList>
            <person name="Varghese N."/>
            <person name="Submissions S."/>
        </authorList>
    </citation>
    <scope>NUCLEOTIDE SEQUENCE [LARGE SCALE GENOMIC DNA]</scope>
    <source>
        <strain evidence="13">DSM 45419</strain>
    </source>
</reference>
<evidence type="ECO:0000313" key="13">
    <source>
        <dbReference type="Proteomes" id="UP000198680"/>
    </source>
</evidence>
<evidence type="ECO:0000256" key="10">
    <source>
        <dbReference type="RuleBase" id="RU361186"/>
    </source>
</evidence>
<keyword evidence="5 10" id="KW-0119">Carbohydrate metabolism</keyword>
<feature type="region of interest" description="Disordered" evidence="11">
    <location>
        <begin position="1"/>
        <end position="30"/>
    </location>
</feature>
<keyword evidence="7 10" id="KW-0624">Polysaccharide degradation</keyword>
<name>A0A1G9Z7J9_9ACTN</name>
<keyword evidence="13" id="KW-1185">Reference proteome</keyword>
<evidence type="ECO:0000256" key="4">
    <source>
        <dbReference type="ARBA" id="ARBA00023157"/>
    </source>
</evidence>
<feature type="active site" description="Proton donor" evidence="9">
    <location>
        <position position="259"/>
    </location>
</feature>
<dbReference type="InterPro" id="IPR036434">
    <property type="entry name" value="Beta_cellobiohydrolase_sf"/>
</dbReference>
<dbReference type="PROSITE" id="PS00655">
    <property type="entry name" value="GLYCOSYL_HYDROL_F6_1"/>
    <property type="match status" value="1"/>
</dbReference>
<dbReference type="InterPro" id="IPR001524">
    <property type="entry name" value="Glyco_hydro_6_CS"/>
</dbReference>
<dbReference type="EC" id="3.2.1.-" evidence="10"/>
<evidence type="ECO:0000256" key="6">
    <source>
        <dbReference type="ARBA" id="ARBA00023295"/>
    </source>
</evidence>
<keyword evidence="6 10" id="KW-0326">Glycosidase</keyword>
<dbReference type="SUPFAM" id="SSF51989">
    <property type="entry name" value="Glycosyl hydrolases family 6, cellulases"/>
    <property type="match status" value="1"/>
</dbReference>
<feature type="region of interest" description="Disordered" evidence="11">
    <location>
        <begin position="358"/>
        <end position="379"/>
    </location>
</feature>
<accession>A0A1G9Z7J9</accession>
<dbReference type="RefSeq" id="WP_217636224.1">
    <property type="nucleotide sequence ID" value="NZ_FNHE01000013.1"/>
</dbReference>
<dbReference type="AlphaFoldDB" id="A0A1G9Z7J9"/>
<dbReference type="GO" id="GO:0004553">
    <property type="term" value="F:hydrolase activity, hydrolyzing O-glycosyl compounds"/>
    <property type="evidence" value="ECO:0007669"/>
    <property type="project" value="InterPro"/>
</dbReference>